<dbReference type="CDD" id="cd03363">
    <property type="entry name" value="TOPRIM_TopoIA_TopoI"/>
    <property type="match status" value="1"/>
</dbReference>
<keyword evidence="15" id="KW-1185">Reference proteome</keyword>
<feature type="compositionally biased region" description="Basic residues" evidence="11">
    <location>
        <begin position="16"/>
        <end position="31"/>
    </location>
</feature>
<feature type="site" description="Interaction with DNA" evidence="10">
    <location>
        <position position="327"/>
    </location>
</feature>
<dbReference type="GO" id="GO:0003677">
    <property type="term" value="F:DNA binding"/>
    <property type="evidence" value="ECO:0007669"/>
    <property type="project" value="UniProtKB-KW"/>
</dbReference>
<evidence type="ECO:0000256" key="11">
    <source>
        <dbReference type="SAM" id="MobiDB-lite"/>
    </source>
</evidence>
<dbReference type="Pfam" id="PF01396">
    <property type="entry name" value="Zn_ribbon_Top1"/>
    <property type="match status" value="3"/>
</dbReference>
<evidence type="ECO:0000256" key="7">
    <source>
        <dbReference type="ARBA" id="ARBA00023029"/>
    </source>
</evidence>
<dbReference type="GO" id="GO:0003917">
    <property type="term" value="F:DNA topoisomerase type I (single strand cut, ATP-independent) activity"/>
    <property type="evidence" value="ECO:0007669"/>
    <property type="project" value="UniProtKB-UniRule"/>
</dbReference>
<feature type="region of interest" description="Interaction with DNA" evidence="10">
    <location>
        <begin position="191"/>
        <end position="196"/>
    </location>
</feature>
<dbReference type="RefSeq" id="WP_090469383.1">
    <property type="nucleotide sequence ID" value="NZ_FOWF01000005.1"/>
</dbReference>
<keyword evidence="7 10" id="KW-0799">Topoisomerase</keyword>
<dbReference type="SMART" id="SM00436">
    <property type="entry name" value="TOP1Bc"/>
    <property type="match status" value="1"/>
</dbReference>
<reference evidence="14 15" key="1">
    <citation type="submission" date="2016-10" db="EMBL/GenBank/DDBJ databases">
        <authorList>
            <person name="de Groot N.N."/>
        </authorList>
    </citation>
    <scope>NUCLEOTIDE SEQUENCE [LARGE SCALE GENOMIC DNA]</scope>
    <source>
        <strain evidence="14 15">KHGC13</strain>
    </source>
</reference>
<protein>
    <recommendedName>
        <fullName evidence="10">DNA topoisomerase 1</fullName>
        <ecNumber evidence="10">5.6.2.1</ecNumber>
    </recommendedName>
    <alternativeName>
        <fullName evidence="10">DNA topoisomerase I</fullName>
    </alternativeName>
</protein>
<dbReference type="InterPro" id="IPR013825">
    <property type="entry name" value="Topo_IA_cen_sub2"/>
</dbReference>
<dbReference type="Gene3D" id="3.40.50.140">
    <property type="match status" value="1"/>
</dbReference>
<dbReference type="InterPro" id="IPR003602">
    <property type="entry name" value="Topo_IA_DNA-bd_dom"/>
</dbReference>
<dbReference type="HAMAP" id="MF_00952">
    <property type="entry name" value="Topoisom_1_prok"/>
    <property type="match status" value="1"/>
</dbReference>
<dbReference type="InterPro" id="IPR000380">
    <property type="entry name" value="Topo_IA"/>
</dbReference>
<feature type="site" description="Interaction with DNA" evidence="10">
    <location>
        <position position="61"/>
    </location>
</feature>
<dbReference type="SMART" id="SM00437">
    <property type="entry name" value="TOP1Ac"/>
    <property type="match status" value="1"/>
</dbReference>
<dbReference type="InterPro" id="IPR003601">
    <property type="entry name" value="Topo_IA_2"/>
</dbReference>
<feature type="site" description="Interaction with DNA" evidence="10">
    <location>
        <position position="167"/>
    </location>
</feature>
<dbReference type="NCBIfam" id="TIGR01051">
    <property type="entry name" value="topA_bact"/>
    <property type="match status" value="1"/>
</dbReference>
<dbReference type="InterPro" id="IPR013497">
    <property type="entry name" value="Topo_IA_cen"/>
</dbReference>
<dbReference type="Gene3D" id="1.10.290.10">
    <property type="entry name" value="Topoisomerase I, domain 4"/>
    <property type="match status" value="1"/>
</dbReference>
<keyword evidence="9 10" id="KW-0413">Isomerase</keyword>
<dbReference type="InterPro" id="IPR013826">
    <property type="entry name" value="Topo_IA_cen_sub3"/>
</dbReference>
<accession>A0A1I7F1U1</accession>
<keyword evidence="8 10" id="KW-0238">DNA-binding</keyword>
<feature type="site" description="Interaction with DNA" evidence="10">
    <location>
        <position position="176"/>
    </location>
</feature>
<name>A0A1I7F1U1_9FIRM</name>
<feature type="site" description="Interaction with DNA" evidence="10">
    <location>
        <position position="513"/>
    </location>
</feature>
<comment type="catalytic activity">
    <reaction evidence="1 10">
        <text>ATP-independent breakage of single-stranded DNA, followed by passage and rejoining.</text>
        <dbReference type="EC" id="5.6.2.1"/>
    </reaction>
</comment>
<evidence type="ECO:0000259" key="13">
    <source>
        <dbReference type="PROSITE" id="PS52039"/>
    </source>
</evidence>
<dbReference type="SUPFAM" id="SSF57783">
    <property type="entry name" value="Zinc beta-ribbon"/>
    <property type="match status" value="2"/>
</dbReference>
<organism evidence="14 15">
    <name type="scientific">Eubacterium pyruvativorans</name>
    <dbReference type="NCBI Taxonomy" id="155865"/>
    <lineage>
        <taxon>Bacteria</taxon>
        <taxon>Bacillati</taxon>
        <taxon>Bacillota</taxon>
        <taxon>Clostridia</taxon>
        <taxon>Eubacteriales</taxon>
        <taxon>Eubacteriaceae</taxon>
        <taxon>Eubacterium</taxon>
    </lineage>
</organism>
<keyword evidence="5" id="KW-0862">Zinc</keyword>
<dbReference type="PANTHER" id="PTHR42785">
    <property type="entry name" value="DNA TOPOISOMERASE, TYPE IA, CORE"/>
    <property type="match status" value="1"/>
</dbReference>
<feature type="compositionally biased region" description="Low complexity" evidence="11">
    <location>
        <begin position="1"/>
        <end position="15"/>
    </location>
</feature>
<comment type="subunit">
    <text evidence="10">Monomer.</text>
</comment>
<feature type="site" description="Interaction with DNA" evidence="10">
    <location>
        <position position="183"/>
    </location>
</feature>
<dbReference type="Pfam" id="PF01131">
    <property type="entry name" value="Topoisom_bac"/>
    <property type="match status" value="1"/>
</dbReference>
<evidence type="ECO:0000313" key="14">
    <source>
        <dbReference type="EMBL" id="SFU30211.1"/>
    </source>
</evidence>
<dbReference type="CDD" id="cd00186">
    <property type="entry name" value="TOP1Ac"/>
    <property type="match status" value="1"/>
</dbReference>
<dbReference type="InterPro" id="IPR013498">
    <property type="entry name" value="Topo_IA_Znf"/>
</dbReference>
<dbReference type="PANTHER" id="PTHR42785:SF1">
    <property type="entry name" value="DNA TOPOISOMERASE"/>
    <property type="match status" value="1"/>
</dbReference>
<dbReference type="PROSITE" id="PS52039">
    <property type="entry name" value="TOPO_IA_2"/>
    <property type="match status" value="1"/>
</dbReference>
<dbReference type="AlphaFoldDB" id="A0A1I7F1U1"/>
<dbReference type="GO" id="GO:0008270">
    <property type="term" value="F:zinc ion binding"/>
    <property type="evidence" value="ECO:0007669"/>
    <property type="project" value="UniProtKB-KW"/>
</dbReference>
<feature type="site" description="Interaction with DNA" evidence="10">
    <location>
        <position position="171"/>
    </location>
</feature>
<dbReference type="SUPFAM" id="SSF56712">
    <property type="entry name" value="Prokaryotic type I DNA topoisomerase"/>
    <property type="match status" value="1"/>
</dbReference>
<evidence type="ECO:0000259" key="12">
    <source>
        <dbReference type="PROSITE" id="PS50880"/>
    </source>
</evidence>
<dbReference type="GO" id="GO:0005694">
    <property type="term" value="C:chromosome"/>
    <property type="evidence" value="ECO:0007669"/>
    <property type="project" value="InterPro"/>
</dbReference>
<dbReference type="InterPro" id="IPR034149">
    <property type="entry name" value="TOPRIM_TopoI"/>
</dbReference>
<comment type="function">
    <text evidence="10">Releases the supercoiling and torsional tension of DNA, which is introduced during the DNA replication and transcription, by transiently cleaving and rejoining one strand of the DNA duplex. Introduces a single-strand break via transesterification at a target site in duplex DNA. The scissile phosphodiester is attacked by the catalytic tyrosine of the enzyme, resulting in the formation of a DNA-(5'-phosphotyrosyl)-enzyme intermediate and the expulsion of a 3'-OH DNA strand. The free DNA strand then undergoes passage around the unbroken strand, thus removing DNA supercoils. Finally, in the religation step, the DNA 3'-OH attacks the covalent intermediate to expel the active-site tyrosine and restore the DNA phosphodiester backbone.</text>
</comment>
<dbReference type="OrthoDB" id="9804262at2"/>
<proteinExistence type="inferred from homology"/>
<evidence type="ECO:0000256" key="8">
    <source>
        <dbReference type="ARBA" id="ARBA00023125"/>
    </source>
</evidence>
<dbReference type="PRINTS" id="PR00417">
    <property type="entry name" value="PRTPISMRASEI"/>
</dbReference>
<dbReference type="InterPro" id="IPR023405">
    <property type="entry name" value="Topo_IA_core_domain"/>
</dbReference>
<comment type="similarity">
    <text evidence="2 10">Belongs to the type IA topoisomerase family.</text>
</comment>
<evidence type="ECO:0000256" key="1">
    <source>
        <dbReference type="ARBA" id="ARBA00000213"/>
    </source>
</evidence>
<evidence type="ECO:0000256" key="6">
    <source>
        <dbReference type="ARBA" id="ARBA00022842"/>
    </source>
</evidence>
<dbReference type="Proteomes" id="UP000198817">
    <property type="component" value="Unassembled WGS sequence"/>
</dbReference>
<evidence type="ECO:0000256" key="4">
    <source>
        <dbReference type="ARBA" id="ARBA00022771"/>
    </source>
</evidence>
<evidence type="ECO:0000256" key="3">
    <source>
        <dbReference type="ARBA" id="ARBA00022723"/>
    </source>
</evidence>
<dbReference type="SMART" id="SM00493">
    <property type="entry name" value="TOPRIM"/>
    <property type="match status" value="1"/>
</dbReference>
<dbReference type="Gene3D" id="1.10.460.10">
    <property type="entry name" value="Topoisomerase I, domain 2"/>
    <property type="match status" value="1"/>
</dbReference>
<dbReference type="PROSITE" id="PS00396">
    <property type="entry name" value="TOPO_IA_1"/>
    <property type="match status" value="1"/>
</dbReference>
<keyword evidence="6" id="KW-0460">Magnesium</keyword>
<dbReference type="EMBL" id="FPBT01000001">
    <property type="protein sequence ID" value="SFU30211.1"/>
    <property type="molecule type" value="Genomic_DNA"/>
</dbReference>
<dbReference type="PROSITE" id="PS50880">
    <property type="entry name" value="TOPRIM"/>
    <property type="match status" value="1"/>
</dbReference>
<keyword evidence="3" id="KW-0479">Metal-binding</keyword>
<dbReference type="Pfam" id="PF01751">
    <property type="entry name" value="Toprim"/>
    <property type="match status" value="1"/>
</dbReference>
<dbReference type="Gene3D" id="2.70.20.10">
    <property type="entry name" value="Topoisomerase I, domain 3"/>
    <property type="match status" value="1"/>
</dbReference>
<dbReference type="InterPro" id="IPR005733">
    <property type="entry name" value="TopoI_bac-type"/>
</dbReference>
<feature type="region of interest" description="Disordered" evidence="11">
    <location>
        <begin position="1"/>
        <end position="31"/>
    </location>
</feature>
<dbReference type="InterPro" id="IPR013824">
    <property type="entry name" value="Topo_IA_cen_sub1"/>
</dbReference>
<dbReference type="InterPro" id="IPR028612">
    <property type="entry name" value="Topoisom_1_IA"/>
</dbReference>
<dbReference type="STRING" id="155865.SAMN05216515_10557"/>
<evidence type="ECO:0000313" key="15">
    <source>
        <dbReference type="Proteomes" id="UP000198817"/>
    </source>
</evidence>
<feature type="active site" description="O-(5'-phospho-DNA)-tyrosine intermediate" evidence="10">
    <location>
        <position position="325"/>
    </location>
</feature>
<feature type="domain" description="Toprim" evidence="12">
    <location>
        <begin position="31"/>
        <end position="141"/>
    </location>
</feature>
<evidence type="ECO:0000256" key="5">
    <source>
        <dbReference type="ARBA" id="ARBA00022833"/>
    </source>
</evidence>
<sequence>MTATTAAKNSPAKASAGKKKKTSKATSARKKKLVIVESPSKAKTIGKFLGSSYKVIASVGHVRDLPKSKLGIDIEDNFEPQYISIRGKGDIIKELKKEAKKASKVYLATDPDREGEAISWHLAYLLGIDPAEECRIEFNEITKSTIREAIKHPRAIDQNLVDAQQARRVLDRLVGYEISPILWRKVKRGLSAGRVQSAALKIICDREKEIRAFVPEEYWTVTADFRKQKVFRAKLTKKDGKELTIHNAEEKDRVMRELEKNPYIITKIEKSERQYRPKPPFTTSSLQQDASNRLNFNTRRTMQIAQALYEGVNVRGRGTVGLITYLRTDSVRVSAEARAAAKTFILDSFGEEYYSDNKYGNKKKAIQDSHEAIRPADVTLTPEEIRDSLTPEQFKLYQLIWQRFMASQMSPSRIHNVQAAITNGAYTFSASGSRMLFDGFRKVYADKPGDEKDKMLPELEEGEQLTPKKVDAEQNFSKPKARYSEAALIKELESRNIGRPSTYAPIVTTLTGRRYVKREKKSLVPTELGEIVDDLMEQYFKDIVDSRFTAEMEDKLDDIEATGSPWKKVISEFYTPFEKELEKAEHDIPKVELEDRPSGEICEVCGRPMVIKSGRFGDFLACSGYPECTNTRPLVKKIGVKCPLCGKDIVERRSRKGRIFYGCSGYPECTQSYWNKPVNKVCPKCGALLVEKKSKEGTLSCSNPECSYKE</sequence>
<evidence type="ECO:0000256" key="9">
    <source>
        <dbReference type="ARBA" id="ARBA00023235"/>
    </source>
</evidence>
<evidence type="ECO:0000256" key="10">
    <source>
        <dbReference type="HAMAP-Rule" id="MF_00952"/>
    </source>
</evidence>
<dbReference type="InterPro" id="IPR023406">
    <property type="entry name" value="Topo_IA_AS"/>
</dbReference>
<dbReference type="InterPro" id="IPR006171">
    <property type="entry name" value="TOPRIM_dom"/>
</dbReference>
<dbReference type="GO" id="GO:0006265">
    <property type="term" value="P:DNA topological change"/>
    <property type="evidence" value="ECO:0007669"/>
    <property type="project" value="UniProtKB-UniRule"/>
</dbReference>
<dbReference type="Gene3D" id="3.30.65.10">
    <property type="entry name" value="Bacterial Topoisomerase I, domain 1"/>
    <property type="match status" value="2"/>
</dbReference>
<feature type="domain" description="Topo IA-type catalytic" evidence="13">
    <location>
        <begin position="157"/>
        <end position="581"/>
    </location>
</feature>
<evidence type="ECO:0000256" key="2">
    <source>
        <dbReference type="ARBA" id="ARBA00009446"/>
    </source>
</evidence>
<dbReference type="EC" id="5.6.2.1" evidence="10"/>
<keyword evidence="4" id="KW-0863">Zinc-finger</keyword>
<gene>
    <name evidence="10" type="primary">topA</name>
    <name evidence="14" type="ORF">SAMN05216508_101203</name>
</gene>
<feature type="site" description="Interaction with DNA" evidence="10">
    <location>
        <position position="168"/>
    </location>
</feature>